<sequence>MLRDLVSSTLGNVGWNESTGTASRAFEAWKATDTEIRAFAKLALGWANRGFDEYWAAAGETANRNFNPEDSSGYEQADAFHHAVDGLWPDEFEWIVRGTVIREAVTFFEVYLEQAGQEALDRYWWTDKAGQKHRMRLHTEGAQRSPGWSTLVRFHKELGNNVETDRVRFVRDLRHLLTHQRGELRTEEQRVRFADDHVVAYAKDPSKHADIWDEASVGGQVQLRHERVMAILDDLGAVVRAADPVIWSIRWDTGALPDVDTLKSHKLIDMIPV</sequence>
<accession>A0ABP8CCK2</accession>
<evidence type="ECO:0000313" key="2">
    <source>
        <dbReference type="Proteomes" id="UP001501710"/>
    </source>
</evidence>
<comment type="caution">
    <text evidence="1">The sequence shown here is derived from an EMBL/GenBank/DDBJ whole genome shotgun (WGS) entry which is preliminary data.</text>
</comment>
<proteinExistence type="predicted"/>
<keyword evidence="2" id="KW-1185">Reference proteome</keyword>
<protein>
    <submittedName>
        <fullName evidence="1">Uncharacterized protein</fullName>
    </submittedName>
</protein>
<evidence type="ECO:0000313" key="1">
    <source>
        <dbReference type="EMBL" id="GAA4237631.1"/>
    </source>
</evidence>
<gene>
    <name evidence="1" type="ORF">GCM10022254_50260</name>
</gene>
<dbReference type="EMBL" id="BAABAS010000018">
    <property type="protein sequence ID" value="GAA4237631.1"/>
    <property type="molecule type" value="Genomic_DNA"/>
</dbReference>
<name>A0ABP8CCK2_9ACTN</name>
<dbReference type="Proteomes" id="UP001501710">
    <property type="component" value="Unassembled WGS sequence"/>
</dbReference>
<organism evidence="1 2">
    <name type="scientific">Actinomadura meridiana</name>
    <dbReference type="NCBI Taxonomy" id="559626"/>
    <lineage>
        <taxon>Bacteria</taxon>
        <taxon>Bacillati</taxon>
        <taxon>Actinomycetota</taxon>
        <taxon>Actinomycetes</taxon>
        <taxon>Streptosporangiales</taxon>
        <taxon>Thermomonosporaceae</taxon>
        <taxon>Actinomadura</taxon>
    </lineage>
</organism>
<reference evidence="2" key="1">
    <citation type="journal article" date="2019" name="Int. J. Syst. Evol. Microbiol.">
        <title>The Global Catalogue of Microorganisms (GCM) 10K type strain sequencing project: providing services to taxonomists for standard genome sequencing and annotation.</title>
        <authorList>
            <consortium name="The Broad Institute Genomics Platform"/>
            <consortium name="The Broad Institute Genome Sequencing Center for Infectious Disease"/>
            <person name="Wu L."/>
            <person name="Ma J."/>
        </authorList>
    </citation>
    <scope>NUCLEOTIDE SEQUENCE [LARGE SCALE GENOMIC DNA]</scope>
    <source>
        <strain evidence="2">JCM 17440</strain>
    </source>
</reference>